<evidence type="ECO:0008006" key="3">
    <source>
        <dbReference type="Google" id="ProtNLM"/>
    </source>
</evidence>
<dbReference type="SUPFAM" id="SSF56935">
    <property type="entry name" value="Porins"/>
    <property type="match status" value="1"/>
</dbReference>
<comment type="caution">
    <text evidence="1">The sequence shown here is derived from an EMBL/GenBank/DDBJ whole genome shotgun (WGS) entry which is preliminary data.</text>
</comment>
<dbReference type="Gene3D" id="2.170.130.10">
    <property type="entry name" value="TonB-dependent receptor, plug domain"/>
    <property type="match status" value="1"/>
</dbReference>
<keyword evidence="2" id="KW-1185">Reference proteome</keyword>
<proteinExistence type="predicted"/>
<organism evidence="1 2">
    <name type="scientific">Pedobacter agri</name>
    <dbReference type="NCBI Taxonomy" id="454586"/>
    <lineage>
        <taxon>Bacteria</taxon>
        <taxon>Pseudomonadati</taxon>
        <taxon>Bacteroidota</taxon>
        <taxon>Sphingobacteriia</taxon>
        <taxon>Sphingobacteriales</taxon>
        <taxon>Sphingobacteriaceae</taxon>
        <taxon>Pedobacter</taxon>
    </lineage>
</organism>
<accession>A0A9X3DGJ9</accession>
<dbReference type="AlphaFoldDB" id="A0A9X3DGJ9"/>
<evidence type="ECO:0000313" key="2">
    <source>
        <dbReference type="Proteomes" id="UP001142592"/>
    </source>
</evidence>
<protein>
    <recommendedName>
        <fullName evidence="3">TonB-dependent receptor plug domain-containing protein</fullName>
    </recommendedName>
</protein>
<dbReference type="EMBL" id="JAPJUH010000004">
    <property type="protein sequence ID" value="MCX3265755.1"/>
    <property type="molecule type" value="Genomic_DNA"/>
</dbReference>
<dbReference type="InterPro" id="IPR037066">
    <property type="entry name" value="Plug_dom_sf"/>
</dbReference>
<name>A0A9X3DGJ9_9SPHI</name>
<gene>
    <name evidence="1" type="ORF">OQZ29_13440</name>
</gene>
<reference evidence="1" key="1">
    <citation type="submission" date="2022-11" db="EMBL/GenBank/DDBJ databases">
        <authorList>
            <person name="Graham C."/>
            <person name="Newman J.D."/>
        </authorList>
    </citation>
    <scope>NUCLEOTIDE SEQUENCE</scope>
    <source>
        <strain evidence="1">DSM 19486</strain>
    </source>
</reference>
<sequence>MKFISFLLFLLTFSIHTYPQSAPVIRMRCYATISENQALWIVVLKKKSYILNHSPERLIRPETVENIKILKNAEATALYGVRAVNGVVVVTIKKSKSREEYKRLKTYFEKA</sequence>
<evidence type="ECO:0000313" key="1">
    <source>
        <dbReference type="EMBL" id="MCX3265755.1"/>
    </source>
</evidence>
<dbReference type="RefSeq" id="WP_157258785.1">
    <property type="nucleotide sequence ID" value="NZ_JAPJUH010000004.1"/>
</dbReference>
<dbReference type="Proteomes" id="UP001142592">
    <property type="component" value="Unassembled WGS sequence"/>
</dbReference>